<reference evidence="2 3" key="1">
    <citation type="journal article" date="2023" name="BMC Biotechnol.">
        <title>Vitis rotundifolia cv Carlos genome sequencing.</title>
        <authorList>
            <person name="Huff M."/>
            <person name="Hulse-Kemp A."/>
            <person name="Scheffler B."/>
            <person name="Youngblood R."/>
            <person name="Simpson S."/>
            <person name="Babiker E."/>
            <person name="Staton M."/>
        </authorList>
    </citation>
    <scope>NUCLEOTIDE SEQUENCE [LARGE SCALE GENOMIC DNA]</scope>
    <source>
        <tissue evidence="2">Leaf</tissue>
    </source>
</reference>
<dbReference type="EMBL" id="JARBHA010000006">
    <property type="protein sequence ID" value="KAJ9698190.1"/>
    <property type="molecule type" value="Genomic_DNA"/>
</dbReference>
<gene>
    <name evidence="2" type="ORF">PVL29_007327</name>
</gene>
<protein>
    <submittedName>
        <fullName evidence="2">Uncharacterized protein</fullName>
    </submittedName>
</protein>
<feature type="region of interest" description="Disordered" evidence="1">
    <location>
        <begin position="13"/>
        <end position="36"/>
    </location>
</feature>
<accession>A0AA38ZZH7</accession>
<dbReference type="Proteomes" id="UP001168098">
    <property type="component" value="Unassembled WGS sequence"/>
</dbReference>
<organism evidence="2 3">
    <name type="scientific">Vitis rotundifolia</name>
    <name type="common">Muscadine grape</name>
    <dbReference type="NCBI Taxonomy" id="103349"/>
    <lineage>
        <taxon>Eukaryota</taxon>
        <taxon>Viridiplantae</taxon>
        <taxon>Streptophyta</taxon>
        <taxon>Embryophyta</taxon>
        <taxon>Tracheophyta</taxon>
        <taxon>Spermatophyta</taxon>
        <taxon>Magnoliopsida</taxon>
        <taxon>eudicotyledons</taxon>
        <taxon>Gunneridae</taxon>
        <taxon>Pentapetalae</taxon>
        <taxon>rosids</taxon>
        <taxon>Vitales</taxon>
        <taxon>Vitaceae</taxon>
        <taxon>Viteae</taxon>
        <taxon>Vitis</taxon>
    </lineage>
</organism>
<proteinExistence type="predicted"/>
<name>A0AA38ZZH7_VITRO</name>
<keyword evidence="3" id="KW-1185">Reference proteome</keyword>
<comment type="caution">
    <text evidence="2">The sequence shown here is derived from an EMBL/GenBank/DDBJ whole genome shotgun (WGS) entry which is preliminary data.</text>
</comment>
<evidence type="ECO:0000313" key="2">
    <source>
        <dbReference type="EMBL" id="KAJ9698190.1"/>
    </source>
</evidence>
<evidence type="ECO:0000256" key="1">
    <source>
        <dbReference type="SAM" id="MobiDB-lite"/>
    </source>
</evidence>
<sequence>MVHLNRLDFSCQSSGAKGHHHTGLQDTSLHTSHWDSSNPTNLVHVLKRETQWLV</sequence>
<evidence type="ECO:0000313" key="3">
    <source>
        <dbReference type="Proteomes" id="UP001168098"/>
    </source>
</evidence>
<dbReference type="AlphaFoldDB" id="A0AA38ZZH7"/>
<feature type="compositionally biased region" description="Polar residues" evidence="1">
    <location>
        <begin position="24"/>
        <end position="36"/>
    </location>
</feature>